<protein>
    <submittedName>
        <fullName evidence="2">Membrane protein</fullName>
    </submittedName>
</protein>
<dbReference type="AlphaFoldDB" id="A4TWP6"/>
<feature type="transmembrane region" description="Helical" evidence="1">
    <location>
        <begin position="87"/>
        <end position="107"/>
    </location>
</feature>
<gene>
    <name evidence="2" type="ORF">MGR_3718</name>
</gene>
<name>A4TWP6_9PROT</name>
<reference evidence="2" key="1">
    <citation type="journal article" date="2007" name="J. Bacteriol.">
        <title>Comparative genome analysis of four magnetotactic bacteria reveals a complex set of group-specific genes implicated in magnetosome biomineralization and function.</title>
        <authorList>
            <person name="Richter M."/>
            <person name="Kube M."/>
            <person name="Bazylinski D.A."/>
            <person name="Lombardot T."/>
            <person name="Gloeckner F.O."/>
            <person name="Reinhardt R."/>
            <person name="Schueler D."/>
        </authorList>
    </citation>
    <scope>NUCLEOTIDE SEQUENCE</scope>
    <source>
        <strain evidence="2">MSR-1</strain>
    </source>
</reference>
<accession>A4TWP6</accession>
<feature type="transmembrane region" description="Helical" evidence="1">
    <location>
        <begin position="46"/>
        <end position="67"/>
    </location>
</feature>
<dbReference type="EMBL" id="CU459003">
    <property type="protein sequence ID" value="CAM75053.1"/>
    <property type="molecule type" value="Genomic_DNA"/>
</dbReference>
<evidence type="ECO:0000313" key="2">
    <source>
        <dbReference type="EMBL" id="CAM75053.1"/>
    </source>
</evidence>
<keyword evidence="1" id="KW-1133">Transmembrane helix</keyword>
<evidence type="ECO:0000256" key="1">
    <source>
        <dbReference type="SAM" id="Phobius"/>
    </source>
</evidence>
<keyword evidence="1" id="KW-0812">Transmembrane</keyword>
<sequence>MRDGSIRSLGLPIAAGIVAEMGGTLDIECGGGSKVTIRLPTPPRRLFLAAAAVPLAPRLAALGWVAAAFPDKADAVLLAGDWPVVQAALPVLSATVADLPVLVMAAADETLARQAVAAGAMMVIAPDTPPEEIAACLNECIQDTGFN</sequence>
<proteinExistence type="predicted"/>
<keyword evidence="1" id="KW-0472">Membrane</keyword>
<organism evidence="2">
    <name type="scientific">Magnetospirillum gryphiswaldense</name>
    <dbReference type="NCBI Taxonomy" id="55518"/>
    <lineage>
        <taxon>Bacteria</taxon>
        <taxon>Pseudomonadati</taxon>
        <taxon>Pseudomonadota</taxon>
        <taxon>Alphaproteobacteria</taxon>
        <taxon>Rhodospirillales</taxon>
        <taxon>Rhodospirillaceae</taxon>
        <taxon>Magnetospirillum</taxon>
    </lineage>
</organism>